<evidence type="ECO:0000313" key="14">
    <source>
        <dbReference type="Proteomes" id="UP000307217"/>
    </source>
</evidence>
<dbReference type="Pfam" id="PF02874">
    <property type="entry name" value="ATP-synt_ab_N"/>
    <property type="match status" value="1"/>
</dbReference>
<dbReference type="GO" id="GO:0030257">
    <property type="term" value="C:type III protein secretion system complex"/>
    <property type="evidence" value="ECO:0007669"/>
    <property type="project" value="InterPro"/>
</dbReference>
<evidence type="ECO:0000256" key="7">
    <source>
        <dbReference type="ARBA" id="ARBA00022927"/>
    </source>
</evidence>
<dbReference type="GO" id="GO:0008564">
    <property type="term" value="F:protein-exporting ATPase activity"/>
    <property type="evidence" value="ECO:0007669"/>
    <property type="project" value="UniProtKB-EC"/>
</dbReference>
<evidence type="ECO:0000256" key="3">
    <source>
        <dbReference type="ARBA" id="ARBA00022490"/>
    </source>
</evidence>
<comment type="similarity">
    <text evidence="9">Belongs to the ATPase alpha/beta chains family. T3SS ATPase subfamily.</text>
</comment>
<accession>A0A5S3V5S3</accession>
<gene>
    <name evidence="13" type="ORF">CWC19_15820</name>
</gene>
<dbReference type="Proteomes" id="UP000307217">
    <property type="component" value="Unassembled WGS sequence"/>
</dbReference>
<protein>
    <recommendedName>
        <fullName evidence="10">protein-secreting ATPase</fullName>
        <ecNumber evidence="10">7.4.2.8</ecNumber>
    </recommendedName>
</protein>
<dbReference type="SMART" id="SM00382">
    <property type="entry name" value="AAA"/>
    <property type="match status" value="1"/>
</dbReference>
<keyword evidence="5" id="KW-0547">Nucleotide-binding</keyword>
<dbReference type="InterPro" id="IPR000194">
    <property type="entry name" value="ATPase_F1/V1/A1_a/bsu_nucl-bd"/>
</dbReference>
<dbReference type="GO" id="GO:0046933">
    <property type="term" value="F:proton-transporting ATP synthase activity, rotational mechanism"/>
    <property type="evidence" value="ECO:0007669"/>
    <property type="project" value="TreeGrafter"/>
</dbReference>
<name>A0A5S3V5S3_9GAMM</name>
<reference evidence="13 14" key="1">
    <citation type="submission" date="2018-01" db="EMBL/GenBank/DDBJ databases">
        <authorList>
            <person name="Paulsen S."/>
            <person name="Gram L.K."/>
        </authorList>
    </citation>
    <scope>NUCLEOTIDE SEQUENCE [LARGE SCALE GENOMIC DNA]</scope>
    <source>
        <strain evidence="13 14">S3790</strain>
    </source>
</reference>
<dbReference type="InterPro" id="IPR005714">
    <property type="entry name" value="ATPase_T3SS_FliI/YscN"/>
</dbReference>
<keyword evidence="2" id="KW-0813">Transport</keyword>
<sequence length="446" mass="48794">MFTLSRYAQSLELIEPMQSHGVVSQSIGLVIEADIPNVFIGEICEVFPKGRLLPFKCEVVGFKEDRALLMPYEYIRGIAHGNRVKSLGRKAFANVGESYLGRVVDAFGGALDGKGTIENGIDVPLHKEPINPLKRERISSTFSTGIRSIDTFTTIGKGQRVGLFAGSGVGKSSLLSAICKNNRDDNRVNIIALVGERGREVEEFVSETLGSEGLDNSIVIAATSEQPPLVRAQAVFYALAMAEYFSEQGKDVFLTIDSVTRFAMAMREVGLSIGEAPTLKGYTTSVFSAIPRVVERCGNFKSRGSITAIFTVLVENDDFNDPVVDTIRAILDGHVILSRNLAENHHYPAVDVMKSVSRLFSNLSSSEQTAAVESARKAWGLYEENKEFLELGMLDGDAGKLAKIKADYESLCDFLRQKIALNVPINDAINQLQSWHSDRSSNANNN</sequence>
<evidence type="ECO:0000256" key="2">
    <source>
        <dbReference type="ARBA" id="ARBA00022448"/>
    </source>
</evidence>
<dbReference type="InterPro" id="IPR003593">
    <property type="entry name" value="AAA+_ATPase"/>
</dbReference>
<comment type="subcellular location">
    <subcellularLocation>
        <location evidence="1">Cytoplasm</location>
    </subcellularLocation>
</comment>
<dbReference type="AlphaFoldDB" id="A0A5S3V5S3"/>
<dbReference type="NCBIfam" id="TIGR01026">
    <property type="entry name" value="fliI_yscN"/>
    <property type="match status" value="1"/>
</dbReference>
<dbReference type="EMBL" id="PNBX01000073">
    <property type="protein sequence ID" value="TMO66631.1"/>
    <property type="molecule type" value="Genomic_DNA"/>
</dbReference>
<comment type="caution">
    <text evidence="13">The sequence shown here is derived from an EMBL/GenBank/DDBJ whole genome shotgun (WGS) entry which is preliminary data.</text>
</comment>
<evidence type="ECO:0000256" key="8">
    <source>
        <dbReference type="ARBA" id="ARBA00022967"/>
    </source>
</evidence>
<dbReference type="PANTHER" id="PTHR15184">
    <property type="entry name" value="ATP SYNTHASE"/>
    <property type="match status" value="1"/>
</dbReference>
<dbReference type="InterPro" id="IPR004100">
    <property type="entry name" value="ATPase_F1/V1/A1_a/bsu_N"/>
</dbReference>
<dbReference type="InterPro" id="IPR040627">
    <property type="entry name" value="T3SS_ATPase_C"/>
</dbReference>
<evidence type="ECO:0000256" key="6">
    <source>
        <dbReference type="ARBA" id="ARBA00022840"/>
    </source>
</evidence>
<evidence type="ECO:0000313" key="13">
    <source>
        <dbReference type="EMBL" id="TMO66631.1"/>
    </source>
</evidence>
<dbReference type="PROSITE" id="PS00152">
    <property type="entry name" value="ATPASE_ALPHA_BETA"/>
    <property type="match status" value="1"/>
</dbReference>
<proteinExistence type="inferred from homology"/>
<dbReference type="RefSeq" id="WP_138592756.1">
    <property type="nucleotide sequence ID" value="NZ_PNBX01000073.1"/>
</dbReference>
<dbReference type="InterPro" id="IPR020003">
    <property type="entry name" value="ATPase_a/bsu_AS"/>
</dbReference>
<dbReference type="SUPFAM" id="SSF52540">
    <property type="entry name" value="P-loop containing nucleoside triphosphate hydrolases"/>
    <property type="match status" value="1"/>
</dbReference>
<keyword evidence="4" id="KW-0472">Membrane</keyword>
<dbReference type="GO" id="GO:0005524">
    <property type="term" value="F:ATP binding"/>
    <property type="evidence" value="ECO:0007669"/>
    <property type="project" value="UniProtKB-KW"/>
</dbReference>
<feature type="domain" description="AAA+ ATPase" evidence="12">
    <location>
        <begin position="157"/>
        <end position="341"/>
    </location>
</feature>
<dbReference type="Pfam" id="PF18269">
    <property type="entry name" value="T3SS_ATPase_C"/>
    <property type="match status" value="1"/>
</dbReference>
<dbReference type="Gene3D" id="3.40.50.12240">
    <property type="match status" value="1"/>
</dbReference>
<dbReference type="CDD" id="cd18117">
    <property type="entry name" value="ATP-synt_flagellum-secretory_path_III_N"/>
    <property type="match status" value="1"/>
</dbReference>
<dbReference type="InterPro" id="IPR027417">
    <property type="entry name" value="P-loop_NTPase"/>
</dbReference>
<keyword evidence="3" id="KW-0963">Cytoplasm</keyword>
<dbReference type="GO" id="GO:0005737">
    <property type="term" value="C:cytoplasm"/>
    <property type="evidence" value="ECO:0007669"/>
    <property type="project" value="UniProtKB-SubCell"/>
</dbReference>
<dbReference type="PANTHER" id="PTHR15184:SF9">
    <property type="entry name" value="SPI-1 TYPE 3 SECRETION SYSTEM ATPASE"/>
    <property type="match status" value="1"/>
</dbReference>
<reference evidence="14" key="2">
    <citation type="submission" date="2019-06" db="EMBL/GenBank/DDBJ databases">
        <title>Co-occurence of chitin degradation, pigmentation and bioactivity in marine Pseudoalteromonas.</title>
        <authorList>
            <person name="Sonnenschein E.C."/>
            <person name="Bech P.K."/>
        </authorList>
    </citation>
    <scope>NUCLEOTIDE SEQUENCE [LARGE SCALE GENOMIC DNA]</scope>
    <source>
        <strain evidence="14">S3790</strain>
    </source>
</reference>
<keyword evidence="8" id="KW-1278">Translocase</keyword>
<evidence type="ECO:0000256" key="4">
    <source>
        <dbReference type="ARBA" id="ARBA00022519"/>
    </source>
</evidence>
<keyword evidence="4" id="KW-1003">Cell membrane</keyword>
<dbReference type="GO" id="GO:0030254">
    <property type="term" value="P:protein secretion by the type III secretion system"/>
    <property type="evidence" value="ECO:0007669"/>
    <property type="project" value="InterPro"/>
</dbReference>
<keyword evidence="6" id="KW-0067">ATP-binding</keyword>
<dbReference type="InterPro" id="IPR050053">
    <property type="entry name" value="ATPase_alpha/beta_chains"/>
</dbReference>
<evidence type="ECO:0000256" key="1">
    <source>
        <dbReference type="ARBA" id="ARBA00004496"/>
    </source>
</evidence>
<evidence type="ECO:0000256" key="9">
    <source>
        <dbReference type="ARBA" id="ARBA00024342"/>
    </source>
</evidence>
<comment type="catalytic activity">
    <reaction evidence="11">
        <text>ATP + H2O + cellular proteinSide 1 = ADP + phosphate + cellular proteinSide 2.</text>
        <dbReference type="EC" id="7.4.2.8"/>
    </reaction>
</comment>
<dbReference type="OrthoDB" id="9148544at2"/>
<evidence type="ECO:0000256" key="10">
    <source>
        <dbReference type="ARBA" id="ARBA00024382"/>
    </source>
</evidence>
<dbReference type="FunFam" id="3.40.50.12240:FF:000002">
    <property type="entry name" value="Flagellum-specific ATP synthase FliI"/>
    <property type="match status" value="1"/>
</dbReference>
<keyword evidence="4" id="KW-0997">Cell inner membrane</keyword>
<dbReference type="GO" id="GO:0016887">
    <property type="term" value="F:ATP hydrolysis activity"/>
    <property type="evidence" value="ECO:0007669"/>
    <property type="project" value="InterPro"/>
</dbReference>
<keyword evidence="7" id="KW-0653">Protein transport</keyword>
<dbReference type="Pfam" id="PF00006">
    <property type="entry name" value="ATP-synt_ab"/>
    <property type="match status" value="1"/>
</dbReference>
<evidence type="ECO:0000256" key="11">
    <source>
        <dbReference type="ARBA" id="ARBA00034006"/>
    </source>
</evidence>
<dbReference type="EC" id="7.4.2.8" evidence="10"/>
<evidence type="ECO:0000259" key="12">
    <source>
        <dbReference type="SMART" id="SM00382"/>
    </source>
</evidence>
<dbReference type="CDD" id="cd01136">
    <property type="entry name" value="ATPase_flagellum-secretory_path_III"/>
    <property type="match status" value="1"/>
</dbReference>
<evidence type="ECO:0000256" key="5">
    <source>
        <dbReference type="ARBA" id="ARBA00022741"/>
    </source>
</evidence>
<organism evidence="13 14">
    <name type="scientific">Pseudoalteromonas aurantia</name>
    <dbReference type="NCBI Taxonomy" id="43654"/>
    <lineage>
        <taxon>Bacteria</taxon>
        <taxon>Pseudomonadati</taxon>
        <taxon>Pseudomonadota</taxon>
        <taxon>Gammaproteobacteria</taxon>
        <taxon>Alteromonadales</taxon>
        <taxon>Pseudoalteromonadaceae</taxon>
        <taxon>Pseudoalteromonas</taxon>
    </lineage>
</organism>